<dbReference type="PROSITE" id="PS50053">
    <property type="entry name" value="UBIQUITIN_2"/>
    <property type="match status" value="1"/>
</dbReference>
<dbReference type="InterPro" id="IPR029071">
    <property type="entry name" value="Ubiquitin-like_domsf"/>
</dbReference>
<dbReference type="PANTHER" id="PTHR14140">
    <property type="entry name" value="E3 UBIQUITIN-PROTEIN LIGASE UHRF-RELATED"/>
    <property type="match status" value="1"/>
</dbReference>
<dbReference type="Gene3D" id="2.30.30.30">
    <property type="match status" value="1"/>
</dbReference>
<reference evidence="4" key="1">
    <citation type="submission" date="2013-04" db="EMBL/GenBank/DDBJ databases">
        <authorList>
            <person name="Qu J."/>
            <person name="Murali S.C."/>
            <person name="Bandaranaike D."/>
            <person name="Bellair M."/>
            <person name="Blankenburg K."/>
            <person name="Chao H."/>
            <person name="Dinh H."/>
            <person name="Doddapaneni H."/>
            <person name="Downs B."/>
            <person name="Dugan-Rocha S."/>
            <person name="Elkadiri S."/>
            <person name="Gnanaolivu R.D."/>
            <person name="Hernandez B."/>
            <person name="Javaid M."/>
            <person name="Jayaseelan J.C."/>
            <person name="Lee S."/>
            <person name="Li M."/>
            <person name="Ming W."/>
            <person name="Munidasa M."/>
            <person name="Muniz J."/>
            <person name="Nguyen L."/>
            <person name="Ongeri F."/>
            <person name="Osuji N."/>
            <person name="Pu L.-L."/>
            <person name="Puazo M."/>
            <person name="Qu C."/>
            <person name="Quiroz J."/>
            <person name="Raj R."/>
            <person name="Weissenberger G."/>
            <person name="Xin Y."/>
            <person name="Zou X."/>
            <person name="Han Y."/>
            <person name="Richards S."/>
            <person name="Worley K."/>
            <person name="Muzny D."/>
            <person name="Gibbs R."/>
        </authorList>
    </citation>
    <scope>NUCLEOTIDE SEQUENCE</scope>
    <source>
        <strain evidence="4">Sampled in the wild</strain>
    </source>
</reference>
<dbReference type="GO" id="GO:0044027">
    <property type="term" value="P:negative regulation of gene expression via chromosomal CpG island methylation"/>
    <property type="evidence" value="ECO:0007669"/>
    <property type="project" value="TreeGrafter"/>
</dbReference>
<evidence type="ECO:0000256" key="1">
    <source>
        <dbReference type="SAM" id="MobiDB-lite"/>
    </source>
</evidence>
<evidence type="ECO:0000259" key="3">
    <source>
        <dbReference type="PROSITE" id="PS51029"/>
    </source>
</evidence>
<dbReference type="Gene3D" id="2.30.30.140">
    <property type="match status" value="1"/>
</dbReference>
<dbReference type="InterPro" id="IPR045134">
    <property type="entry name" value="UHRF1/2-like"/>
</dbReference>
<proteinExistence type="predicted"/>
<sequence length="353" mass="41185">MYVKVRLVGSRSKDATVTVSKLTTVKQFKELIEEETKVEPEKQRLFYKGKQLEDEYKLFDYNINLNDVVQLMVRNEIKPISKENAASQKNSKDANEEEKEEMKHGHRKSCWKSIPASLYFKAGDYVDVRSESNGAWFEGQILDILANVACECCGAEVDTKRTEKEFGEDTKLQEDIIYVVTYDKCAEEFVETKLENIRPKARTICDITSLKEGSLVLVNYNLEEPNTRGQWYDFRVNRVTRSGKSVFGDILISSSNFNLKECRVKFVDEIMKIEERVPVKDRSKKMEESMKDSEIIDIERLISLVEEQPVLWDKTLESDKDRIQARNAWIEIFKQLNQSFEDINNQERNEYGK</sequence>
<dbReference type="GO" id="GO:0016567">
    <property type="term" value="P:protein ubiquitination"/>
    <property type="evidence" value="ECO:0007669"/>
    <property type="project" value="TreeGrafter"/>
</dbReference>
<comment type="caution">
    <text evidence="4">The sequence shown here is derived from an EMBL/GenBank/DDBJ whole genome shotgun (WGS) entry which is preliminary data.</text>
</comment>
<organism evidence="4 5">
    <name type="scientific">Ladona fulva</name>
    <name type="common">Scarce chaser dragonfly</name>
    <name type="synonym">Libellula fulva</name>
    <dbReference type="NCBI Taxonomy" id="123851"/>
    <lineage>
        <taxon>Eukaryota</taxon>
        <taxon>Metazoa</taxon>
        <taxon>Ecdysozoa</taxon>
        <taxon>Arthropoda</taxon>
        <taxon>Hexapoda</taxon>
        <taxon>Insecta</taxon>
        <taxon>Pterygota</taxon>
        <taxon>Palaeoptera</taxon>
        <taxon>Odonata</taxon>
        <taxon>Epiprocta</taxon>
        <taxon>Anisoptera</taxon>
        <taxon>Libelluloidea</taxon>
        <taxon>Libellulidae</taxon>
        <taxon>Ladona</taxon>
    </lineage>
</organism>
<dbReference type="OrthoDB" id="6774972at2759"/>
<dbReference type="SUPFAM" id="SSF54236">
    <property type="entry name" value="Ubiquitin-like"/>
    <property type="match status" value="1"/>
</dbReference>
<dbReference type="PROSITE" id="PS51029">
    <property type="entry name" value="MADF"/>
    <property type="match status" value="1"/>
</dbReference>
<dbReference type="Pfam" id="PF00240">
    <property type="entry name" value="ubiquitin"/>
    <property type="match status" value="1"/>
</dbReference>
<dbReference type="PRINTS" id="PR00348">
    <property type="entry name" value="UBIQUITIN"/>
</dbReference>
<feature type="domain" description="MADF" evidence="3">
    <location>
        <begin position="300"/>
        <end position="353"/>
    </location>
</feature>
<dbReference type="AlphaFoldDB" id="A0A8K0P687"/>
<dbReference type="InterPro" id="IPR006578">
    <property type="entry name" value="MADF-dom"/>
</dbReference>
<dbReference type="SMART" id="SM00213">
    <property type="entry name" value="UBQ"/>
    <property type="match status" value="1"/>
</dbReference>
<evidence type="ECO:0008006" key="6">
    <source>
        <dbReference type="Google" id="ProtNLM"/>
    </source>
</evidence>
<gene>
    <name evidence="4" type="ORF">J437_LFUL012527</name>
</gene>
<evidence type="ECO:0000259" key="2">
    <source>
        <dbReference type="PROSITE" id="PS50053"/>
    </source>
</evidence>
<dbReference type="EMBL" id="KZ308615">
    <property type="protein sequence ID" value="KAG8232384.1"/>
    <property type="molecule type" value="Genomic_DNA"/>
</dbReference>
<protein>
    <recommendedName>
        <fullName evidence="6">Ubiquitin-like domain-containing protein</fullName>
    </recommendedName>
</protein>
<dbReference type="InterPro" id="IPR019956">
    <property type="entry name" value="Ubiquitin_dom"/>
</dbReference>
<name>A0A8K0P687_LADFU</name>
<reference evidence="4" key="2">
    <citation type="submission" date="2017-10" db="EMBL/GenBank/DDBJ databases">
        <title>Ladona fulva Genome sequencing and assembly.</title>
        <authorList>
            <person name="Murali S."/>
            <person name="Richards S."/>
            <person name="Bandaranaike D."/>
            <person name="Bellair M."/>
            <person name="Blankenburg K."/>
            <person name="Chao H."/>
            <person name="Dinh H."/>
            <person name="Doddapaneni H."/>
            <person name="Dugan-Rocha S."/>
            <person name="Elkadiri S."/>
            <person name="Gnanaolivu R."/>
            <person name="Hernandez B."/>
            <person name="Skinner E."/>
            <person name="Javaid M."/>
            <person name="Lee S."/>
            <person name="Li M."/>
            <person name="Ming W."/>
            <person name="Munidasa M."/>
            <person name="Muniz J."/>
            <person name="Nguyen L."/>
            <person name="Hughes D."/>
            <person name="Osuji N."/>
            <person name="Pu L.-L."/>
            <person name="Puazo M."/>
            <person name="Qu C."/>
            <person name="Quiroz J."/>
            <person name="Raj R."/>
            <person name="Weissenberger G."/>
            <person name="Xin Y."/>
            <person name="Zou X."/>
            <person name="Han Y."/>
            <person name="Worley K."/>
            <person name="Muzny D."/>
            <person name="Gibbs R."/>
        </authorList>
    </citation>
    <scope>NUCLEOTIDE SEQUENCE</scope>
    <source>
        <strain evidence="4">Sampled in the wild</strain>
    </source>
</reference>
<dbReference type="InterPro" id="IPR014722">
    <property type="entry name" value="Rib_uL2_dom2"/>
</dbReference>
<dbReference type="GO" id="GO:0061630">
    <property type="term" value="F:ubiquitin protein ligase activity"/>
    <property type="evidence" value="ECO:0007669"/>
    <property type="project" value="TreeGrafter"/>
</dbReference>
<feature type="region of interest" description="Disordered" evidence="1">
    <location>
        <begin position="82"/>
        <end position="106"/>
    </location>
</feature>
<dbReference type="Pfam" id="PF12148">
    <property type="entry name" value="TTD"/>
    <property type="match status" value="1"/>
</dbReference>
<accession>A0A8K0P687</accession>
<dbReference type="PANTHER" id="PTHR14140:SF45">
    <property type="entry name" value="RING-TYPE E3 UBIQUITIN TRANSFERASE"/>
    <property type="match status" value="1"/>
</dbReference>
<dbReference type="InterPro" id="IPR021991">
    <property type="entry name" value="TTD_dom"/>
</dbReference>
<dbReference type="Pfam" id="PF10545">
    <property type="entry name" value="MADF_DNA_bdg"/>
    <property type="match status" value="1"/>
</dbReference>
<dbReference type="InterPro" id="IPR000626">
    <property type="entry name" value="Ubiquitin-like_dom"/>
</dbReference>
<dbReference type="Gene3D" id="3.10.20.90">
    <property type="entry name" value="Phosphatidylinositol 3-kinase Catalytic Subunit, Chain A, domain 1"/>
    <property type="match status" value="1"/>
</dbReference>
<evidence type="ECO:0000313" key="5">
    <source>
        <dbReference type="Proteomes" id="UP000792457"/>
    </source>
</evidence>
<evidence type="ECO:0000313" key="4">
    <source>
        <dbReference type="EMBL" id="KAG8232384.1"/>
    </source>
</evidence>
<dbReference type="Proteomes" id="UP000792457">
    <property type="component" value="Unassembled WGS sequence"/>
</dbReference>
<feature type="domain" description="Ubiquitin-like" evidence="2">
    <location>
        <begin position="1"/>
        <end position="74"/>
    </location>
</feature>
<keyword evidence="5" id="KW-1185">Reference proteome</keyword>